<dbReference type="PROSITE" id="PS50280">
    <property type="entry name" value="SET"/>
    <property type="match status" value="1"/>
</dbReference>
<dbReference type="GO" id="GO:0008757">
    <property type="term" value="F:S-adenosylmethionine-dependent methyltransferase activity"/>
    <property type="evidence" value="ECO:0007669"/>
    <property type="project" value="UniProtKB-ARBA"/>
</dbReference>
<dbReference type="InterPro" id="IPR046341">
    <property type="entry name" value="SET_dom_sf"/>
</dbReference>
<evidence type="ECO:0000313" key="11">
    <source>
        <dbReference type="EnsemblMetazoa" id="AMIN000845-PA"/>
    </source>
</evidence>
<evidence type="ECO:0000256" key="7">
    <source>
        <dbReference type="ARBA" id="ARBA00022989"/>
    </source>
</evidence>
<keyword evidence="3" id="KW-0328">Glycosyltransferase</keyword>
<feature type="compositionally biased region" description="Acidic residues" evidence="9">
    <location>
        <begin position="672"/>
        <end position="692"/>
    </location>
</feature>
<dbReference type="Gene3D" id="3.40.50.2000">
    <property type="entry name" value="Glycogen Phosphorylase B"/>
    <property type="match status" value="2"/>
</dbReference>
<dbReference type="GO" id="GO:0008276">
    <property type="term" value="F:protein methyltransferase activity"/>
    <property type="evidence" value="ECO:0007669"/>
    <property type="project" value="UniProtKB-ARBA"/>
</dbReference>
<keyword evidence="8" id="KW-0472">Membrane</keyword>
<dbReference type="FunFam" id="3.40.50.2000:FF:000109">
    <property type="entry name" value="Chitobiosyldiphosphodolichol beta-mannosyltransferase"/>
    <property type="match status" value="1"/>
</dbReference>
<comment type="pathway">
    <text evidence="2">Protein modification; protein glycosylation.</text>
</comment>
<sequence length="692" mass="79176">MNEKNKVQNACVIVLGDIGRSPRMQYHVKSLSENDFSVDFIGYVHSPPLEEIRTSPNVRIHELNPFPELELPNILKYVFKTVWQALGLLITLISIPRPKFILCQNPPAIPAIIVAYLYCLFARSKLIIDWHNYTYSILALESPDSPIVRIAKQMEAFFGARAADSFCVTKAMKDDLYTQWNVRATVLYDRPPQQFQSISLRDKHSVFLRLGEHINAFRADYDGEDEDIVERTAFTIKHRNGEVKFRDSRPGLLVSSTSWTPDEDFSILLSALDQYERDALDQPSHYPDIVCIITGKGPLKEQYKKIVQTKSWKRVKLEMPWLENEDYPKLLASSDLGVCLHYSSSGLDLPMKVVDMFGSGLPVCAVHFDCIDELVKHGENGFVFQHHQELAEQIGHWFYDFPSNIALANMKQDIQKHLKQFQEMNNESHPVNVLVEFWKKMHYPPETCGIMLFVKIVGMFRQTADPQALQTQLQDFVHKSVNEDLLIFHKMLGEKFTLQIEQLYKLFCSAFDVESDDRLQWLTPDGFKSLIALVGTNGQGIGTSSFGDWVKNVAACDMDDKERQAVDELIDELYGKMDDVVGSFLNNEGSALYTTQSKINHSCAPNAETVFPNSNHVLALRATQDIQPGEEICISYLDECNVQRSRHTRQKILKEYYLFVCQCTKCESQINDPDETSEEEEEDDDDGMEDSD</sequence>
<dbReference type="SUPFAM" id="SSF82199">
    <property type="entry name" value="SET domain"/>
    <property type="match status" value="1"/>
</dbReference>
<dbReference type="Proteomes" id="UP000075920">
    <property type="component" value="Unassembled WGS sequence"/>
</dbReference>
<dbReference type="InterPro" id="IPR026051">
    <property type="entry name" value="ALG1-like"/>
</dbReference>
<evidence type="ECO:0000256" key="4">
    <source>
        <dbReference type="ARBA" id="ARBA00022679"/>
    </source>
</evidence>
<evidence type="ECO:0000256" key="2">
    <source>
        <dbReference type="ARBA" id="ARBA00004922"/>
    </source>
</evidence>
<dbReference type="Pfam" id="PF13692">
    <property type="entry name" value="Glyco_trans_1_4"/>
    <property type="match status" value="1"/>
</dbReference>
<dbReference type="GO" id="GO:0008170">
    <property type="term" value="F:N-methyltransferase activity"/>
    <property type="evidence" value="ECO:0007669"/>
    <property type="project" value="UniProtKB-ARBA"/>
</dbReference>
<dbReference type="Gene3D" id="2.170.270.10">
    <property type="entry name" value="SET domain"/>
    <property type="match status" value="1"/>
</dbReference>
<reference evidence="11" key="2">
    <citation type="submission" date="2020-05" db="UniProtKB">
        <authorList>
            <consortium name="EnsemblMetazoa"/>
        </authorList>
    </citation>
    <scope>IDENTIFICATION</scope>
    <source>
        <strain evidence="11">MINIMUS1</strain>
    </source>
</reference>
<evidence type="ECO:0000256" key="9">
    <source>
        <dbReference type="SAM" id="MobiDB-lite"/>
    </source>
</evidence>
<dbReference type="STRING" id="112268.A0A182VS04"/>
<dbReference type="VEuPathDB" id="VectorBase:AMIN000845"/>
<feature type="domain" description="SET" evidence="10">
    <location>
        <begin position="539"/>
        <end position="637"/>
    </location>
</feature>
<keyword evidence="4" id="KW-0808">Transferase</keyword>
<organism evidence="11 12">
    <name type="scientific">Anopheles minimus</name>
    <dbReference type="NCBI Taxonomy" id="112268"/>
    <lineage>
        <taxon>Eukaryota</taxon>
        <taxon>Metazoa</taxon>
        <taxon>Ecdysozoa</taxon>
        <taxon>Arthropoda</taxon>
        <taxon>Hexapoda</taxon>
        <taxon>Insecta</taxon>
        <taxon>Pterygota</taxon>
        <taxon>Neoptera</taxon>
        <taxon>Endopterygota</taxon>
        <taxon>Diptera</taxon>
        <taxon>Nematocera</taxon>
        <taxon>Culicoidea</taxon>
        <taxon>Culicidae</taxon>
        <taxon>Anophelinae</taxon>
        <taxon>Anopheles</taxon>
    </lineage>
</organism>
<dbReference type="PANTHER" id="PTHR13036">
    <property type="entry name" value="BETA1,4 MANNOSYLTRANSFERASE"/>
    <property type="match status" value="1"/>
</dbReference>
<keyword evidence="7" id="KW-1133">Transmembrane helix</keyword>
<dbReference type="GO" id="GO:0000030">
    <property type="term" value="F:mannosyltransferase activity"/>
    <property type="evidence" value="ECO:0007669"/>
    <property type="project" value="InterPro"/>
</dbReference>
<evidence type="ECO:0000256" key="5">
    <source>
        <dbReference type="ARBA" id="ARBA00022692"/>
    </source>
</evidence>
<dbReference type="GO" id="GO:0005789">
    <property type="term" value="C:endoplasmic reticulum membrane"/>
    <property type="evidence" value="ECO:0007669"/>
    <property type="project" value="UniProtKB-SubCell"/>
</dbReference>
<evidence type="ECO:0000313" key="12">
    <source>
        <dbReference type="Proteomes" id="UP000075920"/>
    </source>
</evidence>
<evidence type="ECO:0000256" key="8">
    <source>
        <dbReference type="ARBA" id="ARBA00023136"/>
    </source>
</evidence>
<dbReference type="InterPro" id="IPR001214">
    <property type="entry name" value="SET_dom"/>
</dbReference>
<keyword evidence="12" id="KW-1185">Reference proteome</keyword>
<proteinExistence type="predicted"/>
<dbReference type="EnsemblMetazoa" id="AMIN000845-RA">
    <property type="protein sequence ID" value="AMIN000845-PA"/>
    <property type="gene ID" value="AMIN000845"/>
</dbReference>
<evidence type="ECO:0000256" key="3">
    <source>
        <dbReference type="ARBA" id="ARBA00022676"/>
    </source>
</evidence>
<feature type="region of interest" description="Disordered" evidence="9">
    <location>
        <begin position="669"/>
        <end position="692"/>
    </location>
</feature>
<evidence type="ECO:0000259" key="10">
    <source>
        <dbReference type="PROSITE" id="PS50280"/>
    </source>
</evidence>
<evidence type="ECO:0000256" key="6">
    <source>
        <dbReference type="ARBA" id="ARBA00022824"/>
    </source>
</evidence>
<dbReference type="Pfam" id="PF00856">
    <property type="entry name" value="SET"/>
    <property type="match status" value="1"/>
</dbReference>
<dbReference type="AlphaFoldDB" id="A0A182VS04"/>
<reference evidence="12" key="1">
    <citation type="submission" date="2013-03" db="EMBL/GenBank/DDBJ databases">
        <title>The Genome Sequence of Anopheles minimus MINIMUS1.</title>
        <authorList>
            <consortium name="The Broad Institute Genomics Platform"/>
            <person name="Neafsey D.E."/>
            <person name="Walton C."/>
            <person name="Walker B."/>
            <person name="Young S.K."/>
            <person name="Zeng Q."/>
            <person name="Gargeya S."/>
            <person name="Fitzgerald M."/>
            <person name="Haas B."/>
            <person name="Abouelleil A."/>
            <person name="Allen A.W."/>
            <person name="Alvarado L."/>
            <person name="Arachchi H.M."/>
            <person name="Berlin A.M."/>
            <person name="Chapman S.B."/>
            <person name="Gainer-Dewar J."/>
            <person name="Goldberg J."/>
            <person name="Griggs A."/>
            <person name="Gujja S."/>
            <person name="Hansen M."/>
            <person name="Howarth C."/>
            <person name="Imamovic A."/>
            <person name="Ireland A."/>
            <person name="Larimer J."/>
            <person name="McCowan C."/>
            <person name="Murphy C."/>
            <person name="Pearson M."/>
            <person name="Poon T.W."/>
            <person name="Priest M."/>
            <person name="Roberts A."/>
            <person name="Saif S."/>
            <person name="Shea T."/>
            <person name="Sisk P."/>
            <person name="Sykes S."/>
            <person name="Wortman J."/>
            <person name="Nusbaum C."/>
            <person name="Birren B."/>
        </authorList>
    </citation>
    <scope>NUCLEOTIDE SEQUENCE [LARGE SCALE GENOMIC DNA]</scope>
    <source>
        <strain evidence="12">MINIMUS1</strain>
    </source>
</reference>
<dbReference type="PANTHER" id="PTHR13036:SF0">
    <property type="entry name" value="CHITOBIOSYLDIPHOSPHODOLICHOL BETA-MANNOSYLTRANSFERASE"/>
    <property type="match status" value="1"/>
</dbReference>
<accession>A0A182VS04</accession>
<evidence type="ECO:0000256" key="1">
    <source>
        <dbReference type="ARBA" id="ARBA00004389"/>
    </source>
</evidence>
<comment type="subcellular location">
    <subcellularLocation>
        <location evidence="1">Endoplasmic reticulum membrane</location>
        <topology evidence="1">Single-pass membrane protein</topology>
    </subcellularLocation>
</comment>
<keyword evidence="6" id="KW-0256">Endoplasmic reticulum</keyword>
<name>A0A182VS04_9DIPT</name>
<dbReference type="SUPFAM" id="SSF53756">
    <property type="entry name" value="UDP-Glycosyltransferase/glycogen phosphorylase"/>
    <property type="match status" value="1"/>
</dbReference>
<keyword evidence="5" id="KW-0812">Transmembrane</keyword>
<protein>
    <recommendedName>
        <fullName evidence="10">SET domain-containing protein</fullName>
    </recommendedName>
</protein>